<dbReference type="Proteomes" id="UP000299102">
    <property type="component" value="Unassembled WGS sequence"/>
</dbReference>
<proteinExistence type="predicted"/>
<accession>A0A4C1ZEW0</accession>
<evidence type="ECO:0000313" key="3">
    <source>
        <dbReference type="Proteomes" id="UP000299102"/>
    </source>
</evidence>
<dbReference type="EMBL" id="BGZK01001753">
    <property type="protein sequence ID" value="GBP85693.1"/>
    <property type="molecule type" value="Genomic_DNA"/>
</dbReference>
<organism evidence="2 3">
    <name type="scientific">Eumeta variegata</name>
    <name type="common">Bagworm moth</name>
    <name type="synonym">Eumeta japonica</name>
    <dbReference type="NCBI Taxonomy" id="151549"/>
    <lineage>
        <taxon>Eukaryota</taxon>
        <taxon>Metazoa</taxon>
        <taxon>Ecdysozoa</taxon>
        <taxon>Arthropoda</taxon>
        <taxon>Hexapoda</taxon>
        <taxon>Insecta</taxon>
        <taxon>Pterygota</taxon>
        <taxon>Neoptera</taxon>
        <taxon>Endopterygota</taxon>
        <taxon>Lepidoptera</taxon>
        <taxon>Glossata</taxon>
        <taxon>Ditrysia</taxon>
        <taxon>Tineoidea</taxon>
        <taxon>Psychidae</taxon>
        <taxon>Oiketicinae</taxon>
        <taxon>Eumeta</taxon>
    </lineage>
</organism>
<keyword evidence="3" id="KW-1185">Reference proteome</keyword>
<feature type="compositionally biased region" description="Basic and acidic residues" evidence="1">
    <location>
        <begin position="18"/>
        <end position="27"/>
    </location>
</feature>
<evidence type="ECO:0000313" key="2">
    <source>
        <dbReference type="EMBL" id="GBP85693.1"/>
    </source>
</evidence>
<dbReference type="AlphaFoldDB" id="A0A4C1ZEW0"/>
<evidence type="ECO:0000256" key="1">
    <source>
        <dbReference type="SAM" id="MobiDB-lite"/>
    </source>
</evidence>
<protein>
    <submittedName>
        <fullName evidence="2">Uncharacterized protein</fullName>
    </submittedName>
</protein>
<sequence>MRRKCSYDGTAPLDGGVEETRGEKSQRSTFSELDRKWELEFLSNRKKRSKIRRKLVVITPLLEHILSQSLQFVLRTKTALREPSAVGGHIRPSSSNTSVEISKVLKFIEGELYLQNQHQHHDIDRCVNVKNTLVLISSLGLSTGHNWHLKNLANCEHRRRRSKNNCT</sequence>
<feature type="region of interest" description="Disordered" evidence="1">
    <location>
        <begin position="1"/>
        <end position="27"/>
    </location>
</feature>
<comment type="caution">
    <text evidence="2">The sequence shown here is derived from an EMBL/GenBank/DDBJ whole genome shotgun (WGS) entry which is preliminary data.</text>
</comment>
<name>A0A4C1ZEW0_EUMVA</name>
<reference evidence="2 3" key="1">
    <citation type="journal article" date="2019" name="Commun. Biol.">
        <title>The bagworm genome reveals a unique fibroin gene that provides high tensile strength.</title>
        <authorList>
            <person name="Kono N."/>
            <person name="Nakamura H."/>
            <person name="Ohtoshi R."/>
            <person name="Tomita M."/>
            <person name="Numata K."/>
            <person name="Arakawa K."/>
        </authorList>
    </citation>
    <scope>NUCLEOTIDE SEQUENCE [LARGE SCALE GENOMIC DNA]</scope>
</reference>
<gene>
    <name evidence="2" type="ORF">EVAR_53939_1</name>
</gene>